<evidence type="ECO:0000313" key="1">
    <source>
        <dbReference type="Proteomes" id="UP000046392"/>
    </source>
</evidence>
<name>A0A0N5BII1_STREA</name>
<evidence type="ECO:0000313" key="2">
    <source>
        <dbReference type="WBParaSite" id="SPAL_0000576500.1"/>
    </source>
</evidence>
<dbReference type="AlphaFoldDB" id="A0A0N5BII1"/>
<dbReference type="Proteomes" id="UP000046392">
    <property type="component" value="Unplaced"/>
</dbReference>
<keyword evidence="1" id="KW-1185">Reference proteome</keyword>
<organism evidence="1 2">
    <name type="scientific">Strongyloides papillosus</name>
    <name type="common">Intestinal threadworm</name>
    <dbReference type="NCBI Taxonomy" id="174720"/>
    <lineage>
        <taxon>Eukaryota</taxon>
        <taxon>Metazoa</taxon>
        <taxon>Ecdysozoa</taxon>
        <taxon>Nematoda</taxon>
        <taxon>Chromadorea</taxon>
        <taxon>Rhabditida</taxon>
        <taxon>Tylenchina</taxon>
        <taxon>Panagrolaimomorpha</taxon>
        <taxon>Strongyloidoidea</taxon>
        <taxon>Strongyloididae</taxon>
        <taxon>Strongyloides</taxon>
    </lineage>
</organism>
<proteinExistence type="predicted"/>
<accession>A0A0N5BII1</accession>
<sequence length="330" mass="38289">MHRFTASDTIEHVDPLLVTKYNLILVKTGKLRDKYLEETINKKNEKLAKAIEILKNKASDDVRIFELSENGLANSLYSFLYDVYVSLIPPDDRIKNGSITIMFQTFYEVFSIDINETSSYKLDVKKFQKICSSRQKRLQLNFDNLNSPEKNLLKAVVSEIKNVDSVLTFSEYAFDNSRINYLKENIKNIFNFKVQQNNLQNQNTIGIDIVENGLKRIFQFFFKMNPTYNPEISKIDPLYIALNFISQHFKLKEFIIPKKEISVNFNGIAYSGSITRDFRVMLGTYIVEKGCDLKEIIIYWRPVSSPLAILHFSTLVKCVLTMSILYCNVP</sequence>
<reference evidence="2" key="1">
    <citation type="submission" date="2017-02" db="UniProtKB">
        <authorList>
            <consortium name="WormBaseParasite"/>
        </authorList>
    </citation>
    <scope>IDENTIFICATION</scope>
</reference>
<protein>
    <submittedName>
        <fullName evidence="2">Uncharacterized protein</fullName>
    </submittedName>
</protein>
<dbReference type="WBParaSite" id="SPAL_0000576500.1">
    <property type="protein sequence ID" value="SPAL_0000576500.1"/>
    <property type="gene ID" value="SPAL_0000576500"/>
</dbReference>